<feature type="region of interest" description="Disordered" evidence="1">
    <location>
        <begin position="1"/>
        <end position="43"/>
    </location>
</feature>
<name>A0A542XXX4_9MICO</name>
<dbReference type="InterPro" id="IPR025447">
    <property type="entry name" value="DUF4192"/>
</dbReference>
<keyword evidence="3" id="KW-1185">Reference proteome</keyword>
<evidence type="ECO:0000313" key="2">
    <source>
        <dbReference type="EMBL" id="TQL40692.1"/>
    </source>
</evidence>
<dbReference type="RefSeq" id="WP_141888744.1">
    <property type="nucleotide sequence ID" value="NZ_BAAAUY010000023.1"/>
</dbReference>
<reference evidence="2 3" key="1">
    <citation type="submission" date="2019-06" db="EMBL/GenBank/DDBJ databases">
        <title>Sequencing the genomes of 1000 actinobacteria strains.</title>
        <authorList>
            <person name="Klenk H.-P."/>
        </authorList>
    </citation>
    <scope>NUCLEOTIDE SEQUENCE [LARGE SCALE GENOMIC DNA]</scope>
    <source>
        <strain evidence="2 3">DSM 8803</strain>
    </source>
</reference>
<dbReference type="EMBL" id="VFON01000002">
    <property type="protein sequence ID" value="TQL40692.1"/>
    <property type="molecule type" value="Genomic_DNA"/>
</dbReference>
<proteinExistence type="predicted"/>
<dbReference type="Pfam" id="PF13830">
    <property type="entry name" value="DUF4192"/>
    <property type="match status" value="1"/>
</dbReference>
<feature type="region of interest" description="Disordered" evidence="1">
    <location>
        <begin position="221"/>
        <end position="242"/>
    </location>
</feature>
<comment type="caution">
    <text evidence="2">The sequence shown here is derived from an EMBL/GenBank/DDBJ whole genome shotgun (WGS) entry which is preliminary data.</text>
</comment>
<feature type="compositionally biased region" description="Polar residues" evidence="1">
    <location>
        <begin position="1"/>
        <end position="15"/>
    </location>
</feature>
<organism evidence="2 3">
    <name type="scientific">Leucobacter komagatae</name>
    <dbReference type="NCBI Taxonomy" id="55969"/>
    <lineage>
        <taxon>Bacteria</taxon>
        <taxon>Bacillati</taxon>
        <taxon>Actinomycetota</taxon>
        <taxon>Actinomycetes</taxon>
        <taxon>Micrococcales</taxon>
        <taxon>Microbacteriaceae</taxon>
        <taxon>Leucobacter</taxon>
    </lineage>
</organism>
<dbReference type="OrthoDB" id="4954868at2"/>
<dbReference type="AlphaFoldDB" id="A0A542XXX4"/>
<sequence length="393" mass="42047">MHRSQATPVPFSSHNRGPALRALPLPHEPAGQATSEPPAAPDPVELIRCDTTADFLAALPRLVGFTAPDSLFVVLFSGARAHGALRIDLPDSDEAAAPLDEYVTELVSYLQHTMGRTLAGSPAVVIASSLSFADAGGFPWRQLALKLDQRFAAEGVTPRELCCVAPDGWASLYDTAAPVGGYPISMIERSAAATSERFPTLTELGKFRRVPRAERAAVERAITAEQSKRDHPSSRAREHVDASVTGSRERRFELGRKRLEALFTAAELSHVEAAGLVCELSTDVGWACVFDELSAAAAAVHAGNAEAAEYRPAIARLVAASERLAFLAPLTPPGNRPAVIALSALAWWLRGFESVARRHIDEALRLAPSHSVASLAREVIDGGSFPMTMRGNR</sequence>
<feature type="compositionally biased region" description="Basic and acidic residues" evidence="1">
    <location>
        <begin position="226"/>
        <end position="242"/>
    </location>
</feature>
<gene>
    <name evidence="2" type="ORF">FB468_3213</name>
</gene>
<accession>A0A542XXX4</accession>
<evidence type="ECO:0000256" key="1">
    <source>
        <dbReference type="SAM" id="MobiDB-lite"/>
    </source>
</evidence>
<evidence type="ECO:0000313" key="3">
    <source>
        <dbReference type="Proteomes" id="UP000319094"/>
    </source>
</evidence>
<dbReference type="Proteomes" id="UP000319094">
    <property type="component" value="Unassembled WGS sequence"/>
</dbReference>
<protein>
    <submittedName>
        <fullName evidence="2">Uncharacterized protein DUF4192</fullName>
    </submittedName>
</protein>